<dbReference type="EMBL" id="BNJK01000001">
    <property type="protein sequence ID" value="GHO91077.1"/>
    <property type="molecule type" value="Genomic_DNA"/>
</dbReference>
<evidence type="ECO:0000313" key="6">
    <source>
        <dbReference type="Proteomes" id="UP000597444"/>
    </source>
</evidence>
<feature type="domain" description="PKS/mFAS DH" evidence="4">
    <location>
        <begin position="253"/>
        <end position="535"/>
    </location>
</feature>
<protein>
    <recommendedName>
        <fullName evidence="4">PKS/mFAS DH domain-containing protein</fullName>
    </recommendedName>
</protein>
<evidence type="ECO:0000313" key="5">
    <source>
        <dbReference type="EMBL" id="GHO91077.1"/>
    </source>
</evidence>
<dbReference type="InterPro" id="IPR057326">
    <property type="entry name" value="KR_dom"/>
</dbReference>
<dbReference type="RefSeq" id="WP_220201997.1">
    <property type="nucleotide sequence ID" value="NZ_BNJK01000001.1"/>
</dbReference>
<dbReference type="PANTHER" id="PTHR43775:SF37">
    <property type="entry name" value="SI:DKEY-61P9.11"/>
    <property type="match status" value="1"/>
</dbReference>
<dbReference type="SUPFAM" id="SSF51735">
    <property type="entry name" value="NAD(P)-binding Rossmann-fold domains"/>
    <property type="match status" value="1"/>
</dbReference>
<evidence type="ECO:0000256" key="1">
    <source>
        <dbReference type="ARBA" id="ARBA00022450"/>
    </source>
</evidence>
<feature type="active site" description="Proton donor; for dehydratase activity" evidence="3">
    <location>
        <position position="449"/>
    </location>
</feature>
<proteinExistence type="predicted"/>
<dbReference type="Pfam" id="PF21089">
    <property type="entry name" value="PKS_DH_N"/>
    <property type="match status" value="1"/>
</dbReference>
<dbReference type="InterPro" id="IPR036291">
    <property type="entry name" value="NAD(P)-bd_dom_sf"/>
</dbReference>
<evidence type="ECO:0000259" key="4">
    <source>
        <dbReference type="PROSITE" id="PS52019"/>
    </source>
</evidence>
<keyword evidence="6" id="KW-1185">Reference proteome</keyword>
<comment type="caution">
    <text evidence="5">The sequence shown here is derived from an EMBL/GenBank/DDBJ whole genome shotgun (WGS) entry which is preliminary data.</text>
</comment>
<reference evidence="5" key="1">
    <citation type="submission" date="2020-10" db="EMBL/GenBank/DDBJ databases">
        <title>Taxonomic study of unclassified bacteria belonging to the class Ktedonobacteria.</title>
        <authorList>
            <person name="Yabe S."/>
            <person name="Wang C.M."/>
            <person name="Zheng Y."/>
            <person name="Sakai Y."/>
            <person name="Cavaletti L."/>
            <person name="Monciardini P."/>
            <person name="Donadio S."/>
        </authorList>
    </citation>
    <scope>NUCLEOTIDE SEQUENCE</scope>
    <source>
        <strain evidence="5">ID150040</strain>
    </source>
</reference>
<dbReference type="InterPro" id="IPR013968">
    <property type="entry name" value="PKS_KR"/>
</dbReference>
<keyword evidence="1" id="KW-0596">Phosphopantetheine</keyword>
<dbReference type="Pfam" id="PF08659">
    <property type="entry name" value="KR"/>
    <property type="match status" value="1"/>
</dbReference>
<dbReference type="Gene3D" id="3.10.129.110">
    <property type="entry name" value="Polyketide synthase dehydratase"/>
    <property type="match status" value="1"/>
</dbReference>
<accession>A0A8J3IGH7</accession>
<feature type="region of interest" description="N-terminal hotdog fold" evidence="3">
    <location>
        <begin position="253"/>
        <end position="376"/>
    </location>
</feature>
<dbReference type="InterPro" id="IPR050091">
    <property type="entry name" value="PKS_NRPS_Biosynth_Enz"/>
</dbReference>
<dbReference type="AlphaFoldDB" id="A0A8J3IGH7"/>
<evidence type="ECO:0000256" key="2">
    <source>
        <dbReference type="ARBA" id="ARBA00022553"/>
    </source>
</evidence>
<dbReference type="PANTHER" id="PTHR43775">
    <property type="entry name" value="FATTY ACID SYNTHASE"/>
    <property type="match status" value="1"/>
</dbReference>
<organism evidence="5 6">
    <name type="scientific">Reticulibacter mediterranei</name>
    <dbReference type="NCBI Taxonomy" id="2778369"/>
    <lineage>
        <taxon>Bacteria</taxon>
        <taxon>Bacillati</taxon>
        <taxon>Chloroflexota</taxon>
        <taxon>Ktedonobacteria</taxon>
        <taxon>Ktedonobacterales</taxon>
        <taxon>Reticulibacteraceae</taxon>
        <taxon>Reticulibacter</taxon>
    </lineage>
</organism>
<dbReference type="InterPro" id="IPR049552">
    <property type="entry name" value="PKS_DH_N"/>
</dbReference>
<sequence>MLDSNDVLLVTGGGKGIAAECAFALAQETGVTLALLGRSHPQYDPILAEHLTKLEIAGIHYHYVSIDVQDALGVAQAIHEIEARLGPITAILHGAGVNDPALLSTLNEETFKKTLAPKVRGLENILSAISPQRIKYLIAFGSIIARTGMQGEAHYALANEWLGHITEAFQRAYPACFCLCIEWSVWSGVGMGERLGRVEALRAEGIMPIPVEAGIALFRQLLSQRQTTARIVVSGRFSTVPTLKMATWQLPFLRFLEKPLIFYPGVELVVDVEMSTTTDLYLNDHQLEDERLVPAVIGLEAMAQIAMAVTGKQVRPSFTDVRFVRPLVIPEQRSVTLRMMALVQHDGSVEVAIRCSETTYQTNHFQAVCHFSQQCVEQRSLQWPASGETIVQLQLPDDLYGQLLFHRGRFQRILRYTYLHARECIAEIAPYTSGAWFARYLPSEFILGDPASRDAIIHAIQACIPQATLLPVRVESLSFAEQPFVPGEKIRVYARERERQGDSFIYDVEARNSDGQLLEQWSGLHLQLVGALLPHKRWAEVLLGPYFERRIPEFYPQMQLYLALHRAANASLTVNLNNSDQESVRIDIVVPRSKDDWNNILNAQQYELAEQLAEESLEDFDSAATRVLAASEVLKKVALPLDISLVLVKTEHDGWQILEAGPYVLLTFVTHVRSQLQPLAFIFCHQSMTDVERLNLVVDAQRG</sequence>
<evidence type="ECO:0000256" key="3">
    <source>
        <dbReference type="PROSITE-ProRule" id="PRU01363"/>
    </source>
</evidence>
<gene>
    <name evidence="5" type="ORF">KSF_011250</name>
</gene>
<keyword evidence="2" id="KW-0597">Phosphoprotein</keyword>
<dbReference type="InterPro" id="IPR049551">
    <property type="entry name" value="PKS_DH_C"/>
</dbReference>
<dbReference type="PROSITE" id="PS52019">
    <property type="entry name" value="PKS_MFAS_DH"/>
    <property type="match status" value="1"/>
</dbReference>
<dbReference type="InterPro" id="IPR042104">
    <property type="entry name" value="PKS_dehydratase_sf"/>
</dbReference>
<dbReference type="CDD" id="cd08953">
    <property type="entry name" value="KR_2_SDR_x"/>
    <property type="match status" value="1"/>
</dbReference>
<dbReference type="Proteomes" id="UP000597444">
    <property type="component" value="Unassembled WGS sequence"/>
</dbReference>
<feature type="active site" description="Proton acceptor; for dehydratase activity" evidence="3">
    <location>
        <position position="285"/>
    </location>
</feature>
<dbReference type="Pfam" id="PF14765">
    <property type="entry name" value="PS-DH"/>
    <property type="match status" value="1"/>
</dbReference>
<dbReference type="GO" id="GO:0004312">
    <property type="term" value="F:fatty acid synthase activity"/>
    <property type="evidence" value="ECO:0007669"/>
    <property type="project" value="TreeGrafter"/>
</dbReference>
<dbReference type="Gene3D" id="3.40.50.720">
    <property type="entry name" value="NAD(P)-binding Rossmann-like Domain"/>
    <property type="match status" value="1"/>
</dbReference>
<name>A0A8J3IGH7_9CHLR</name>
<dbReference type="InterPro" id="IPR049900">
    <property type="entry name" value="PKS_mFAS_DH"/>
</dbReference>
<dbReference type="GO" id="GO:0006633">
    <property type="term" value="P:fatty acid biosynthetic process"/>
    <property type="evidence" value="ECO:0007669"/>
    <property type="project" value="TreeGrafter"/>
</dbReference>
<dbReference type="SMART" id="SM00822">
    <property type="entry name" value="PKS_KR"/>
    <property type="match status" value="1"/>
</dbReference>
<feature type="region of interest" description="C-terminal hotdog fold" evidence="3">
    <location>
        <begin position="391"/>
        <end position="535"/>
    </location>
</feature>